<keyword evidence="2" id="KW-1185">Reference proteome</keyword>
<accession>A0AAV6ZG81</accession>
<comment type="caution">
    <text evidence="1">The sequence shown here is derived from an EMBL/GenBank/DDBJ whole genome shotgun (WGS) entry which is preliminary data.</text>
</comment>
<evidence type="ECO:0000313" key="1">
    <source>
        <dbReference type="EMBL" id="KAG8546449.1"/>
    </source>
</evidence>
<sequence length="35" mass="4238">MLNRQQHKSMLTHINKFHFQKKCSFITKEFRTAAS</sequence>
<organism evidence="1 2">
    <name type="scientific">Engystomops pustulosus</name>
    <name type="common">Tungara frog</name>
    <name type="synonym">Physalaemus pustulosus</name>
    <dbReference type="NCBI Taxonomy" id="76066"/>
    <lineage>
        <taxon>Eukaryota</taxon>
        <taxon>Metazoa</taxon>
        <taxon>Chordata</taxon>
        <taxon>Craniata</taxon>
        <taxon>Vertebrata</taxon>
        <taxon>Euteleostomi</taxon>
        <taxon>Amphibia</taxon>
        <taxon>Batrachia</taxon>
        <taxon>Anura</taxon>
        <taxon>Neobatrachia</taxon>
        <taxon>Hyloidea</taxon>
        <taxon>Leptodactylidae</taxon>
        <taxon>Leiuperinae</taxon>
        <taxon>Engystomops</taxon>
    </lineage>
</organism>
<gene>
    <name evidence="1" type="ORF">GDO81_018888</name>
</gene>
<name>A0AAV6ZG81_ENGPU</name>
<dbReference type="AlphaFoldDB" id="A0AAV6ZG81"/>
<proteinExistence type="predicted"/>
<reference evidence="1" key="1">
    <citation type="thesis" date="2020" institute="ProQuest LLC" country="789 East Eisenhower Parkway, Ann Arbor, MI, USA">
        <title>Comparative Genomics and Chromosome Evolution.</title>
        <authorList>
            <person name="Mudd A.B."/>
        </authorList>
    </citation>
    <scope>NUCLEOTIDE SEQUENCE</scope>
    <source>
        <strain evidence="1">237g6f4</strain>
        <tissue evidence="1">Blood</tissue>
    </source>
</reference>
<protein>
    <submittedName>
        <fullName evidence="1">Uncharacterized protein</fullName>
    </submittedName>
</protein>
<dbReference type="Proteomes" id="UP000824782">
    <property type="component" value="Unassembled WGS sequence"/>
</dbReference>
<evidence type="ECO:0000313" key="2">
    <source>
        <dbReference type="Proteomes" id="UP000824782"/>
    </source>
</evidence>
<dbReference type="EMBL" id="WNYA01001075">
    <property type="protein sequence ID" value="KAG8546449.1"/>
    <property type="molecule type" value="Genomic_DNA"/>
</dbReference>